<evidence type="ECO:0000313" key="3">
    <source>
        <dbReference type="Proteomes" id="UP000003233"/>
    </source>
</evidence>
<dbReference type="EMBL" id="AGWJ02000030">
    <property type="protein sequence ID" value="EHO79104.1"/>
    <property type="molecule type" value="Genomic_DNA"/>
</dbReference>
<organism evidence="2 3">
    <name type="scientific">Fusobacterium ulcerans 12-1B</name>
    <dbReference type="NCBI Taxonomy" id="457404"/>
    <lineage>
        <taxon>Bacteria</taxon>
        <taxon>Fusobacteriati</taxon>
        <taxon>Fusobacteriota</taxon>
        <taxon>Fusobacteriia</taxon>
        <taxon>Fusobacteriales</taxon>
        <taxon>Fusobacteriaceae</taxon>
        <taxon>Fusobacterium</taxon>
    </lineage>
</organism>
<dbReference type="HOGENOM" id="CLU_139018_1_0_0"/>
<sequence>MNVEFGIFGEKEFIEIDENLYKYIFDSLKWANSYYNKKMTVKGINLKGDTYFDKNGMEELRGIIKAWIEIFSYSPENFILYGDYNLEDNAYQENFFIKKNILSQLKELTEKIDEANLKNELLVCTIENY</sequence>
<keyword evidence="3" id="KW-1185">Reference proteome</keyword>
<gene>
    <name evidence="2" type="ORF">HMPREF0402_02845</name>
</gene>
<name>H1PWQ2_9FUSO</name>
<dbReference type="PATRIC" id="fig|457404.5.peg.3210"/>
<proteinExistence type="predicted"/>
<dbReference type="Proteomes" id="UP000003233">
    <property type="component" value="Unassembled WGS sequence"/>
</dbReference>
<keyword evidence="1" id="KW-0175">Coiled coil</keyword>
<evidence type="ECO:0000256" key="1">
    <source>
        <dbReference type="SAM" id="Coils"/>
    </source>
</evidence>
<comment type="caution">
    <text evidence="2">The sequence shown here is derived from an EMBL/GenBank/DDBJ whole genome shotgun (WGS) entry which is preliminary data.</text>
</comment>
<protein>
    <recommendedName>
        <fullName evidence="4">Coproporphyrinogen III oxidase</fullName>
    </recommendedName>
</protein>
<accession>H1PWQ2</accession>
<evidence type="ECO:0008006" key="4">
    <source>
        <dbReference type="Google" id="ProtNLM"/>
    </source>
</evidence>
<dbReference type="BioCyc" id="FSP457404-HMP:GTSQ-2876-MONOMER"/>
<evidence type="ECO:0000313" key="2">
    <source>
        <dbReference type="EMBL" id="EHO79104.1"/>
    </source>
</evidence>
<dbReference type="AlphaFoldDB" id="H1PWQ2"/>
<feature type="coiled-coil region" evidence="1">
    <location>
        <begin position="98"/>
        <end position="125"/>
    </location>
</feature>
<reference evidence="2 3" key="1">
    <citation type="submission" date="2012-07" db="EMBL/GenBank/DDBJ databases">
        <title>The Genome Sequence of Fusobacterium ulcerans 12_1B.</title>
        <authorList>
            <consortium name="The Broad Institute Genome Sequencing Platform"/>
            <person name="Earl A."/>
            <person name="Ward D."/>
            <person name="Feldgarden M."/>
            <person name="Gevers D."/>
            <person name="Strauss J."/>
            <person name="Ambrose C.E."/>
            <person name="Allen-Vercoe E."/>
            <person name="Walker B."/>
            <person name="Young S.K."/>
            <person name="Zeng Q."/>
            <person name="Gargeya S."/>
            <person name="Fitzgerald M."/>
            <person name="Haas B."/>
            <person name="Abouelleil A."/>
            <person name="Alvarado L."/>
            <person name="Arachchi H.M."/>
            <person name="Berlin A.M."/>
            <person name="Chapman S.B."/>
            <person name="Goldberg J."/>
            <person name="Griggs A."/>
            <person name="Gujja S."/>
            <person name="Hansen M."/>
            <person name="Howarth C."/>
            <person name="Imamovic A."/>
            <person name="Larimer J."/>
            <person name="McCowen C."/>
            <person name="Montmayeur A."/>
            <person name="Murphy C."/>
            <person name="Neiman D."/>
            <person name="Pearson M."/>
            <person name="Priest M."/>
            <person name="Roberts A."/>
            <person name="Saif S."/>
            <person name="Shea T."/>
            <person name="Sisk P."/>
            <person name="Sykes S."/>
            <person name="Wortman J."/>
            <person name="Nusbaum C."/>
            <person name="Birren B."/>
        </authorList>
    </citation>
    <scope>NUCLEOTIDE SEQUENCE [LARGE SCALE GENOMIC DNA]</scope>
    <source>
        <strain evidence="2 3">12_1B</strain>
    </source>
</reference>
<dbReference type="RefSeq" id="WP_008698648.1">
    <property type="nucleotide sequence ID" value="NZ_KE161011.1"/>
</dbReference>